<proteinExistence type="predicted"/>
<dbReference type="GeneID" id="13354438"/>
<keyword evidence="1" id="KW-1133">Transmembrane helix</keyword>
<evidence type="ECO:0000256" key="1">
    <source>
        <dbReference type="SAM" id="Phobius"/>
    </source>
</evidence>
<dbReference type="HOGENOM" id="CLU_2893228_0_0_2"/>
<protein>
    <submittedName>
        <fullName evidence="2">Uncharacterized protein</fullName>
    </submittedName>
</protein>
<dbReference type="BioCyc" id="MBOU1201294:BN140_RS03565-MONOMER"/>
<dbReference type="RefSeq" id="WP_014866611.1">
    <property type="nucleotide sequence ID" value="NC_018227.2"/>
</dbReference>
<dbReference type="EMBL" id="HE964772">
    <property type="protein sequence ID" value="CCJ35634.1"/>
    <property type="molecule type" value="Genomic_DNA"/>
</dbReference>
<dbReference type="PATRIC" id="fig|1201294.9.peg.779"/>
<gene>
    <name evidence="2" type="ordered locus">BN140_0711</name>
</gene>
<dbReference type="KEGG" id="mbg:BN140_0711"/>
<dbReference type="Proteomes" id="UP000009007">
    <property type="component" value="Chromosome I"/>
</dbReference>
<dbReference type="AlphaFoldDB" id="I7LLT5"/>
<evidence type="ECO:0000313" key="3">
    <source>
        <dbReference type="Proteomes" id="UP000009007"/>
    </source>
</evidence>
<keyword evidence="1" id="KW-0812">Transmembrane</keyword>
<evidence type="ECO:0000313" key="2">
    <source>
        <dbReference type="EMBL" id="CCJ35634.1"/>
    </source>
</evidence>
<feature type="transmembrane region" description="Helical" evidence="1">
    <location>
        <begin position="14"/>
        <end position="36"/>
    </location>
</feature>
<keyword evidence="3" id="KW-1185">Reference proteome</keyword>
<sequence>MVETISFTIFLETIGVLATVIFVLSSMLVMGFSLTLREIVEPLKNLRLIPGSHASYAFARPV</sequence>
<organism evidence="2 3">
    <name type="scientific">Methanoculleus bourgensis (strain ATCC 43281 / DSM 3045 / OCM 15 / MS2)</name>
    <name type="common">Methanogenium bourgense</name>
    <dbReference type="NCBI Taxonomy" id="1201294"/>
    <lineage>
        <taxon>Archaea</taxon>
        <taxon>Methanobacteriati</taxon>
        <taxon>Methanobacteriota</taxon>
        <taxon>Stenosarchaea group</taxon>
        <taxon>Methanomicrobia</taxon>
        <taxon>Methanomicrobiales</taxon>
        <taxon>Methanomicrobiaceae</taxon>
        <taxon>Methanoculleus</taxon>
    </lineage>
</organism>
<name>I7LLT5_METBM</name>
<accession>I7LLT5</accession>
<keyword evidence="1" id="KW-0472">Membrane</keyword>
<reference evidence="3" key="1">
    <citation type="journal article" date="2012" name="J. Bacteriol.">
        <title>Complete genome sequence of the hydrogenotrophic, methanogenic archaeon Methanoculleus bourgensis strain MS2T, isolated from a sewage sludge digester.</title>
        <authorList>
            <person name="Maus I."/>
            <person name="Wibberg D."/>
            <person name="Stantscheff R."/>
            <person name="Eikmeyer F.G."/>
            <person name="Seffner A."/>
            <person name="Boelter J."/>
            <person name="Szczepanowski R."/>
            <person name="Blom J."/>
            <person name="Jaenicke S."/>
            <person name="Konig H."/>
            <person name="Puhler A."/>
            <person name="Schluter A."/>
        </authorList>
    </citation>
    <scope>NUCLEOTIDE SEQUENCE [LARGE SCALE GENOMIC DNA]</scope>
    <source>
        <strain evidence="3">ATCC 43281 / DSM 3045 / OCM 15 / MS2</strain>
    </source>
</reference>